<dbReference type="InterPro" id="IPR023210">
    <property type="entry name" value="NADP_OxRdtase_dom"/>
</dbReference>
<dbReference type="PANTHER" id="PTHR43150">
    <property type="entry name" value="HYPERKINETIC, ISOFORM M"/>
    <property type="match status" value="1"/>
</dbReference>
<evidence type="ECO:0000256" key="2">
    <source>
        <dbReference type="ARBA" id="ARBA00022857"/>
    </source>
</evidence>
<dbReference type="EMBL" id="LASV01000477">
    <property type="protein sequence ID" value="KKA18252.1"/>
    <property type="molecule type" value="Genomic_DNA"/>
</dbReference>
<evidence type="ECO:0000313" key="5">
    <source>
        <dbReference type="EMBL" id="KKA18252.1"/>
    </source>
</evidence>
<feature type="domain" description="NADP-dependent oxidoreductase" evidence="4">
    <location>
        <begin position="28"/>
        <end position="86"/>
    </location>
</feature>
<dbReference type="OrthoDB" id="1720422at2759"/>
<dbReference type="GeneID" id="25320063"/>
<dbReference type="InterPro" id="IPR005399">
    <property type="entry name" value="K_chnl_volt-dep_bsu_KCNAB-rel"/>
</dbReference>
<accession>A0A0F4YIZ7</accession>
<keyword evidence="5" id="KW-0813">Transport</keyword>
<keyword evidence="6" id="KW-1185">Reference proteome</keyword>
<dbReference type="SUPFAM" id="SSF51430">
    <property type="entry name" value="NAD(P)-linked oxidoreductase"/>
    <property type="match status" value="1"/>
</dbReference>
<dbReference type="PANTHER" id="PTHR43150:SF6">
    <property type="entry name" value="VIC POTASSIUM ION CHANNEL, BETA SUBUNIT (EUROFUNG)"/>
    <property type="match status" value="1"/>
</dbReference>
<evidence type="ECO:0000256" key="3">
    <source>
        <dbReference type="ARBA" id="ARBA00023002"/>
    </source>
</evidence>
<organism evidence="5 6">
    <name type="scientific">Rasamsonia emersonii (strain ATCC 16479 / CBS 393.64 / IMI 116815)</name>
    <dbReference type="NCBI Taxonomy" id="1408163"/>
    <lineage>
        <taxon>Eukaryota</taxon>
        <taxon>Fungi</taxon>
        <taxon>Dikarya</taxon>
        <taxon>Ascomycota</taxon>
        <taxon>Pezizomycotina</taxon>
        <taxon>Eurotiomycetes</taxon>
        <taxon>Eurotiomycetidae</taxon>
        <taxon>Eurotiales</taxon>
        <taxon>Trichocomaceae</taxon>
        <taxon>Rasamsonia</taxon>
    </lineage>
</organism>
<dbReference type="Pfam" id="PF00248">
    <property type="entry name" value="Aldo_ket_red"/>
    <property type="match status" value="2"/>
</dbReference>
<dbReference type="InterPro" id="IPR036812">
    <property type="entry name" value="NAD(P)_OxRdtase_dom_sf"/>
</dbReference>
<reference evidence="5 6" key="1">
    <citation type="submission" date="2015-04" db="EMBL/GenBank/DDBJ databases">
        <authorList>
            <person name="Heijne W.H."/>
            <person name="Fedorova N.D."/>
            <person name="Nierman W.C."/>
            <person name="Vollebregt A.W."/>
            <person name="Zhao Z."/>
            <person name="Wu L."/>
            <person name="Kumar M."/>
            <person name="Stam H."/>
            <person name="van den Berg M.A."/>
            <person name="Pel H.J."/>
        </authorList>
    </citation>
    <scope>NUCLEOTIDE SEQUENCE [LARGE SCALE GENOMIC DNA]</scope>
    <source>
        <strain evidence="5 6">CBS 393.64</strain>
    </source>
</reference>
<dbReference type="AlphaFoldDB" id="A0A0F4YIZ7"/>
<gene>
    <name evidence="5" type="ORF">T310_7798</name>
</gene>
<evidence type="ECO:0000313" key="6">
    <source>
        <dbReference type="Proteomes" id="UP000053958"/>
    </source>
</evidence>
<dbReference type="STRING" id="1408163.A0A0F4YIZ7"/>
<dbReference type="Gene3D" id="3.20.20.100">
    <property type="entry name" value="NADP-dependent oxidoreductase domain"/>
    <property type="match status" value="2"/>
</dbReference>
<dbReference type="GO" id="GO:0016491">
    <property type="term" value="F:oxidoreductase activity"/>
    <property type="evidence" value="ECO:0007669"/>
    <property type="project" value="UniProtKB-KW"/>
</dbReference>
<keyword evidence="5" id="KW-0407">Ion channel</keyword>
<dbReference type="Proteomes" id="UP000053958">
    <property type="component" value="Unassembled WGS sequence"/>
</dbReference>
<keyword evidence="5" id="KW-0406">Ion transport</keyword>
<dbReference type="RefSeq" id="XP_013324864.1">
    <property type="nucleotide sequence ID" value="XM_013469410.1"/>
</dbReference>
<name>A0A0F4YIZ7_RASE3</name>
<evidence type="ECO:0000259" key="4">
    <source>
        <dbReference type="Pfam" id="PF00248"/>
    </source>
</evidence>
<feature type="domain" description="NADP-dependent oxidoreductase" evidence="4">
    <location>
        <begin position="134"/>
        <end position="285"/>
    </location>
</feature>
<dbReference type="GO" id="GO:0034220">
    <property type="term" value="P:monoatomic ion transmembrane transport"/>
    <property type="evidence" value="ECO:0007669"/>
    <property type="project" value="UniProtKB-KW"/>
</dbReference>
<proteinExistence type="inferred from homology"/>
<evidence type="ECO:0000256" key="1">
    <source>
        <dbReference type="ARBA" id="ARBA00006515"/>
    </source>
</evidence>
<protein>
    <submittedName>
        <fullName evidence="5">Voltage-gated potassium channel subunit beta-2</fullName>
    </submittedName>
</protein>
<sequence length="298" mass="33113">MADLPPMEYRLLGRTGLKVSVLALGSWLTYETAFACLKAAYDAGINFFDTAEEYAAGQAEVLLGKAIKKYGWKENHLVTSTKICPTSTSSSLIAQTARLRWRRLSGASTTSSTPERPFTEAHPSGLPARLQTHVVEQPQYNLLKHKHVEREYRWLYNAPHGLELTVFAPIKMGILTGKYNDMAASLPDSRMAAGDKLNEFVKSFAASFGNKTWQKRLAVVAGLKPIANDLECSLPQLALAWVLKNQNVSSLIMGASRPEQIAENVRALEVAKRLTPDVMARIEDVVQNRPKEEPLRFE</sequence>
<keyword evidence="3" id="KW-0560">Oxidoreductase</keyword>
<comment type="similarity">
    <text evidence="1">Belongs to the shaker potassium channel beta subunit family.</text>
</comment>
<keyword evidence="2" id="KW-0521">NADP</keyword>
<comment type="caution">
    <text evidence="5">The sequence shown here is derived from an EMBL/GenBank/DDBJ whole genome shotgun (WGS) entry which is preliminary data.</text>
</comment>